<dbReference type="AlphaFoldDB" id="A0A9X9LZP7"/>
<gene>
    <name evidence="1" type="ORF">BN2614_LOCUS5</name>
</gene>
<keyword evidence="2" id="KW-1185">Reference proteome</keyword>
<proteinExistence type="predicted"/>
<comment type="caution">
    <text evidence="1">The sequence shown here is derived from an EMBL/GenBank/DDBJ whole genome shotgun (WGS) entry which is preliminary data.</text>
</comment>
<evidence type="ECO:0000313" key="1">
    <source>
        <dbReference type="EMBL" id="VCX06398.1"/>
    </source>
</evidence>
<sequence>MKNLSENIEILLPRLSEGHGEPTVLNLTSPEALWVNLTSDGAALGIQLHWRPDIPLILSLGYGY</sequence>
<protein>
    <submittedName>
        <fullName evidence="1">Uncharacterized protein</fullName>
    </submittedName>
</protein>
<dbReference type="Proteomes" id="UP000269945">
    <property type="component" value="Unassembled WGS sequence"/>
</dbReference>
<dbReference type="EMBL" id="CYRY02031668">
    <property type="protein sequence ID" value="VCX06398.1"/>
    <property type="molecule type" value="Genomic_DNA"/>
</dbReference>
<organism evidence="1 2">
    <name type="scientific">Gulo gulo</name>
    <name type="common">Wolverine</name>
    <name type="synonym">Gluton</name>
    <dbReference type="NCBI Taxonomy" id="48420"/>
    <lineage>
        <taxon>Eukaryota</taxon>
        <taxon>Metazoa</taxon>
        <taxon>Chordata</taxon>
        <taxon>Craniata</taxon>
        <taxon>Vertebrata</taxon>
        <taxon>Euteleostomi</taxon>
        <taxon>Mammalia</taxon>
        <taxon>Eutheria</taxon>
        <taxon>Laurasiatheria</taxon>
        <taxon>Carnivora</taxon>
        <taxon>Caniformia</taxon>
        <taxon>Musteloidea</taxon>
        <taxon>Mustelidae</taxon>
        <taxon>Guloninae</taxon>
        <taxon>Gulo</taxon>
    </lineage>
</organism>
<evidence type="ECO:0000313" key="2">
    <source>
        <dbReference type="Proteomes" id="UP000269945"/>
    </source>
</evidence>
<accession>A0A9X9LZP7</accession>
<feature type="non-terminal residue" evidence="1">
    <location>
        <position position="64"/>
    </location>
</feature>
<reference evidence="1 2" key="1">
    <citation type="submission" date="2018-10" db="EMBL/GenBank/DDBJ databases">
        <authorList>
            <person name="Ekblom R."/>
            <person name="Jareborg N."/>
        </authorList>
    </citation>
    <scope>NUCLEOTIDE SEQUENCE [LARGE SCALE GENOMIC DNA]</scope>
    <source>
        <tissue evidence="1">Muscle</tissue>
    </source>
</reference>
<name>A0A9X9LZP7_GULGU</name>